<gene>
    <name evidence="1" type="ORF">DFR69_106337</name>
</gene>
<accession>A0A317NGK0</accession>
<protein>
    <submittedName>
        <fullName evidence="1">Uncharacterized protein</fullName>
    </submittedName>
</protein>
<name>A0A317NGK0_9NOCA</name>
<dbReference type="EMBL" id="QGTL01000006">
    <property type="protein sequence ID" value="PWV74526.1"/>
    <property type="molecule type" value="Genomic_DNA"/>
</dbReference>
<dbReference type="Proteomes" id="UP000246410">
    <property type="component" value="Unassembled WGS sequence"/>
</dbReference>
<organism evidence="1 2">
    <name type="scientific">Nocardia neocaledoniensis</name>
    <dbReference type="NCBI Taxonomy" id="236511"/>
    <lineage>
        <taxon>Bacteria</taxon>
        <taxon>Bacillati</taxon>
        <taxon>Actinomycetota</taxon>
        <taxon>Actinomycetes</taxon>
        <taxon>Mycobacteriales</taxon>
        <taxon>Nocardiaceae</taxon>
        <taxon>Nocardia</taxon>
    </lineage>
</organism>
<comment type="caution">
    <text evidence="1">The sequence shown here is derived from an EMBL/GenBank/DDBJ whole genome shotgun (WGS) entry which is preliminary data.</text>
</comment>
<dbReference type="AlphaFoldDB" id="A0A317NGK0"/>
<sequence>MKSNRCIHCAKELSSDTDRQRGIHRHCAQLKGTLVTPMTTMDWHAVARWLDPGHPAAVGQMGAE</sequence>
<evidence type="ECO:0000313" key="2">
    <source>
        <dbReference type="Proteomes" id="UP000246410"/>
    </source>
</evidence>
<reference evidence="1 2" key="1">
    <citation type="submission" date="2018-05" db="EMBL/GenBank/DDBJ databases">
        <title>Genomic Encyclopedia of Type Strains, Phase IV (KMG-IV): sequencing the most valuable type-strain genomes for metagenomic binning, comparative biology and taxonomic classification.</title>
        <authorList>
            <person name="Goeker M."/>
        </authorList>
    </citation>
    <scope>NUCLEOTIDE SEQUENCE [LARGE SCALE GENOMIC DNA]</scope>
    <source>
        <strain evidence="1 2">DSM 44717</strain>
    </source>
</reference>
<keyword evidence="2" id="KW-1185">Reference proteome</keyword>
<proteinExistence type="predicted"/>
<evidence type="ECO:0000313" key="1">
    <source>
        <dbReference type="EMBL" id="PWV74526.1"/>
    </source>
</evidence>